<organism evidence="2 3">
    <name type="scientific">Acipenser oxyrinchus oxyrinchus</name>
    <dbReference type="NCBI Taxonomy" id="40147"/>
    <lineage>
        <taxon>Eukaryota</taxon>
        <taxon>Metazoa</taxon>
        <taxon>Chordata</taxon>
        <taxon>Craniata</taxon>
        <taxon>Vertebrata</taxon>
        <taxon>Euteleostomi</taxon>
        <taxon>Actinopterygii</taxon>
        <taxon>Chondrostei</taxon>
        <taxon>Acipenseriformes</taxon>
        <taxon>Acipenseridae</taxon>
        <taxon>Acipenser</taxon>
    </lineage>
</organism>
<gene>
    <name evidence="2" type="ORF">AOXY_G4090</name>
</gene>
<evidence type="ECO:0000313" key="2">
    <source>
        <dbReference type="EMBL" id="KAK1173867.1"/>
    </source>
</evidence>
<feature type="region of interest" description="Disordered" evidence="1">
    <location>
        <begin position="127"/>
        <end position="211"/>
    </location>
</feature>
<dbReference type="EMBL" id="JAGXEW010000003">
    <property type="protein sequence ID" value="KAK1173867.1"/>
    <property type="molecule type" value="Genomic_DNA"/>
</dbReference>
<evidence type="ECO:0000256" key="1">
    <source>
        <dbReference type="SAM" id="MobiDB-lite"/>
    </source>
</evidence>
<protein>
    <submittedName>
        <fullName evidence="2">Uncharacterized protein</fullName>
    </submittedName>
</protein>
<feature type="compositionally biased region" description="Low complexity" evidence="1">
    <location>
        <begin position="153"/>
        <end position="166"/>
    </location>
</feature>
<keyword evidence="3" id="KW-1185">Reference proteome</keyword>
<reference evidence="2" key="1">
    <citation type="submission" date="2022-02" db="EMBL/GenBank/DDBJ databases">
        <title>Atlantic sturgeon de novo genome assembly.</title>
        <authorList>
            <person name="Stock M."/>
            <person name="Klopp C."/>
            <person name="Guiguen Y."/>
            <person name="Cabau C."/>
            <person name="Parinello H."/>
            <person name="Santidrian Yebra-Pimentel E."/>
            <person name="Kuhl H."/>
            <person name="Dirks R.P."/>
            <person name="Guessner J."/>
            <person name="Wuertz S."/>
            <person name="Du K."/>
            <person name="Schartl M."/>
        </authorList>
    </citation>
    <scope>NUCLEOTIDE SEQUENCE</scope>
    <source>
        <strain evidence="2">STURGEONOMICS-FGT-2020</strain>
        <tissue evidence="2">Whole blood</tissue>
    </source>
</reference>
<evidence type="ECO:0000313" key="3">
    <source>
        <dbReference type="Proteomes" id="UP001230051"/>
    </source>
</evidence>
<accession>A0AAD8GG23</accession>
<proteinExistence type="predicted"/>
<name>A0AAD8GG23_ACIOX</name>
<comment type="caution">
    <text evidence="2">The sequence shown here is derived from an EMBL/GenBank/DDBJ whole genome shotgun (WGS) entry which is preliminary data.</text>
</comment>
<dbReference type="AlphaFoldDB" id="A0AAD8GG23"/>
<sequence>MLQVDPWKCILLNIYTLFIIREETITTVVKTPKVKRRVSPGISPSRILRSETSTPEPLPVTWQKKPGVRPQQEMAKKAVIPAFFVTEPKEEQGATARPIATLTKAEEQKSRWIEVEEIIEYKVKKSPKLQRKMGASPAKPRSFSVPAPRPKWSPRNNPNSNNSNNKLVDQAGTFLPDVNVQPLSWGDDQNAASAESECMSPNQEEWSSEENVIVEEPEAEDNLGNRDAKILTHDGKVLTLEDLEDYIPKEGETYGSADNDQPPAGDKPYEIAVLQREINEPTIGKPVLLNVGRPLIPKPRQSFFNRFKEHLTGSLFMSPSRTANIQSTGEPGISMRVSESRTGGITHSLAVAAPVSQPTLEVKPSYCTEVQRSLDNKQQSFKTEVSAQTFSYGTVREPVMLHISKKDKHEPPKQ</sequence>
<dbReference type="Proteomes" id="UP001230051">
    <property type="component" value="Unassembled WGS sequence"/>
</dbReference>